<sequence length="206" mass="23764">MPVDFHDISVPLLTGEDNLDIWKSSLLDALEARGLDDYVLQVVPELTDAALAKDWHQERAMARHILRTTLMEPKIISLLKNNGLENDRERPQGHIRSRENHTHHRLHQCRTNVPGICSTTPFTVRFNALLHHPPNNPESSTHRTQLRHSRSRAHVSTPRRRQRLLPYGLQPLVQRVWPGLTTLGGFYQGTHQDWQLGTWRSLSSTR</sequence>
<reference evidence="2" key="2">
    <citation type="submission" date="2023-05" db="EMBL/GenBank/DDBJ databases">
        <authorList>
            <consortium name="Lawrence Berkeley National Laboratory"/>
            <person name="Steindorff A."/>
            <person name="Hensen N."/>
            <person name="Bonometti L."/>
            <person name="Westerberg I."/>
            <person name="Brannstrom I.O."/>
            <person name="Guillou S."/>
            <person name="Cros-Aarteil S."/>
            <person name="Calhoun S."/>
            <person name="Haridas S."/>
            <person name="Kuo A."/>
            <person name="Mondo S."/>
            <person name="Pangilinan J."/>
            <person name="Riley R."/>
            <person name="Labutti K."/>
            <person name="Andreopoulos B."/>
            <person name="Lipzen A."/>
            <person name="Chen C."/>
            <person name="Yanf M."/>
            <person name="Daum C."/>
            <person name="Ng V."/>
            <person name="Clum A."/>
            <person name="Ohm R."/>
            <person name="Martin F."/>
            <person name="Silar P."/>
            <person name="Natvig D."/>
            <person name="Lalanne C."/>
            <person name="Gautier V."/>
            <person name="Ament-Velasquez S.L."/>
            <person name="Kruys A."/>
            <person name="Hutchinson M.I."/>
            <person name="Powell A.J."/>
            <person name="Barry K."/>
            <person name="Miller A.N."/>
            <person name="Grigoriev I.V."/>
            <person name="Debuchy R."/>
            <person name="Gladieux P."/>
            <person name="Thoren M.H."/>
            <person name="Johannesson H."/>
        </authorList>
    </citation>
    <scope>NUCLEOTIDE SEQUENCE</scope>
    <source>
        <strain evidence="2">CBS 990.96</strain>
    </source>
</reference>
<accession>A0AAN6YKI6</accession>
<protein>
    <submittedName>
        <fullName evidence="2">Uncharacterized protein</fullName>
    </submittedName>
</protein>
<proteinExistence type="predicted"/>
<evidence type="ECO:0000313" key="2">
    <source>
        <dbReference type="EMBL" id="KAK4220984.1"/>
    </source>
</evidence>
<feature type="compositionally biased region" description="Basic residues" evidence="1">
    <location>
        <begin position="144"/>
        <end position="160"/>
    </location>
</feature>
<feature type="region of interest" description="Disordered" evidence="1">
    <location>
        <begin position="131"/>
        <end position="160"/>
    </location>
</feature>
<keyword evidence="3" id="KW-1185">Reference proteome</keyword>
<feature type="region of interest" description="Disordered" evidence="1">
    <location>
        <begin position="84"/>
        <end position="106"/>
    </location>
</feature>
<gene>
    <name evidence="2" type="ORF">QBC38DRAFT_152425</name>
</gene>
<evidence type="ECO:0000256" key="1">
    <source>
        <dbReference type="SAM" id="MobiDB-lite"/>
    </source>
</evidence>
<comment type="caution">
    <text evidence="2">The sequence shown here is derived from an EMBL/GenBank/DDBJ whole genome shotgun (WGS) entry which is preliminary data.</text>
</comment>
<evidence type="ECO:0000313" key="3">
    <source>
        <dbReference type="Proteomes" id="UP001301958"/>
    </source>
</evidence>
<feature type="compositionally biased region" description="Basic and acidic residues" evidence="1">
    <location>
        <begin position="85"/>
        <end position="100"/>
    </location>
</feature>
<dbReference type="Proteomes" id="UP001301958">
    <property type="component" value="Unassembled WGS sequence"/>
</dbReference>
<reference evidence="2" key="1">
    <citation type="journal article" date="2023" name="Mol. Phylogenet. Evol.">
        <title>Genome-scale phylogeny and comparative genomics of the fungal order Sordariales.</title>
        <authorList>
            <person name="Hensen N."/>
            <person name="Bonometti L."/>
            <person name="Westerberg I."/>
            <person name="Brannstrom I.O."/>
            <person name="Guillou S."/>
            <person name="Cros-Aarteil S."/>
            <person name="Calhoun S."/>
            <person name="Haridas S."/>
            <person name="Kuo A."/>
            <person name="Mondo S."/>
            <person name="Pangilinan J."/>
            <person name="Riley R."/>
            <person name="LaButti K."/>
            <person name="Andreopoulos B."/>
            <person name="Lipzen A."/>
            <person name="Chen C."/>
            <person name="Yan M."/>
            <person name="Daum C."/>
            <person name="Ng V."/>
            <person name="Clum A."/>
            <person name="Steindorff A."/>
            <person name="Ohm R.A."/>
            <person name="Martin F."/>
            <person name="Silar P."/>
            <person name="Natvig D.O."/>
            <person name="Lalanne C."/>
            <person name="Gautier V."/>
            <person name="Ament-Velasquez S.L."/>
            <person name="Kruys A."/>
            <person name="Hutchinson M.I."/>
            <person name="Powell A.J."/>
            <person name="Barry K."/>
            <person name="Miller A.N."/>
            <person name="Grigoriev I.V."/>
            <person name="Debuchy R."/>
            <person name="Gladieux P."/>
            <person name="Hiltunen Thoren M."/>
            <person name="Johannesson H."/>
        </authorList>
    </citation>
    <scope>NUCLEOTIDE SEQUENCE</scope>
    <source>
        <strain evidence="2">CBS 990.96</strain>
    </source>
</reference>
<name>A0AAN6YKI6_9PEZI</name>
<dbReference type="AlphaFoldDB" id="A0AAN6YKI6"/>
<dbReference type="EMBL" id="MU865604">
    <property type="protein sequence ID" value="KAK4220984.1"/>
    <property type="molecule type" value="Genomic_DNA"/>
</dbReference>
<organism evidence="2 3">
    <name type="scientific">Podospora fimiseda</name>
    <dbReference type="NCBI Taxonomy" id="252190"/>
    <lineage>
        <taxon>Eukaryota</taxon>
        <taxon>Fungi</taxon>
        <taxon>Dikarya</taxon>
        <taxon>Ascomycota</taxon>
        <taxon>Pezizomycotina</taxon>
        <taxon>Sordariomycetes</taxon>
        <taxon>Sordariomycetidae</taxon>
        <taxon>Sordariales</taxon>
        <taxon>Podosporaceae</taxon>
        <taxon>Podospora</taxon>
    </lineage>
</organism>